<keyword evidence="5" id="KW-1185">Reference proteome</keyword>
<keyword evidence="2" id="KW-0732">Signal</keyword>
<evidence type="ECO:0000259" key="3">
    <source>
        <dbReference type="PROSITE" id="PS51208"/>
    </source>
</evidence>
<name>A0A6L8VLG6_9RHOB</name>
<gene>
    <name evidence="4" type="ORF">GS660_17565</name>
</gene>
<dbReference type="RefSeq" id="WP_161348292.1">
    <property type="nucleotide sequence ID" value="NZ_BMGW01000013.1"/>
</dbReference>
<evidence type="ECO:0000256" key="2">
    <source>
        <dbReference type="SAM" id="SignalP"/>
    </source>
</evidence>
<dbReference type="InterPro" id="IPR005546">
    <property type="entry name" value="Autotransporte_beta"/>
</dbReference>
<accession>A0A6L8VLG6</accession>
<protein>
    <recommendedName>
        <fullName evidence="3">Autotransporter domain-containing protein</fullName>
    </recommendedName>
</protein>
<proteinExistence type="predicted"/>
<dbReference type="EMBL" id="WWNR01000013">
    <property type="protein sequence ID" value="MZQ90904.1"/>
    <property type="molecule type" value="Genomic_DNA"/>
</dbReference>
<comment type="caution">
    <text evidence="4">The sequence shown here is derived from an EMBL/GenBank/DDBJ whole genome shotgun (WGS) entry which is preliminary data.</text>
</comment>
<sequence>MTTTVLILFLACIAPHPGRAADDPAPSSASTLGASVFNPQTGQSTTVQALIRDPASTPTQGNVAFVQTADGYTFLVKTPGEIFYNADVPPVAFTVVSVAGGVARISAGGNEAEVAFGITNAEYAEQIAGEDTDTPDTVTPVIQGPDGVVQVSHGGNGSNGRSGALFVPPRSGGNGGAGPTRSESLNSDVNATSRSGWEIGSVGGNGGNGGNSYGSFWDGEKGGNGAVGGAVTATQGAASTIVTQGNAHHGIIAYSRSGKAGNGGSGYAAPGGGAGGLAADGGNVTVNQSGKIETSGNDSHGIFALSVGNNGGSGGSQWGLVGAAGGGGIGGSGARVEVKSFAGAEIHTRGNFSHGILAQSVGGSGGSAGFSGNLLVSLVGSGDGGGNGGVVSVSNGGAIQTDGTMSRGIMAQSVGGGGGAGGTAAGAVSLALGGAGNNGGSGSSVTVVNAATGTIVTKGDMSDGIMAQSIGGSGGRGANAYGLVALGGDGAKAGSGAAVSVSNFGRIETAGDRARGIIAQSIGGGGGDGGNSGGMVAVGGDGDGGGEGGAVTIVNDGVILTEGDEAMGLLAQSIGGGGGNGGSAGSIGAFASVGIGGAGGTGGAGGAVNVTLSDTDAANPSLIRTRGDRSTGVFAQSVGGGGGNGGGAVSVGVGAFGAASVAVGGSGGKGGAGGTVTLSGQGNAQVQTEGTDATGVMLQSVGGGGGNGGYAISAAVSGGPVSGSFSVAVGGSGGSGGAGGTVLAGSLDGSGALVSPGFSGSVLTTGDRSSGMIFQSVGGGGGNGGLAVAAAGGGSLAFSGSVSVGVGGSGGLGGAGGTVRVRTDGDVTTIGNSSTALLAQSVGGGGGNGGGSIAAGVSASGGVAATITAAVGGSGGGAGGGGLVELIAGGEQIKTEGQFSTGVLAQSVGGGGGNGGYSIGAGVAGAGGGAGAISVAVGASAGGGGDGGTLTADIGAGVWTRGDDSGAVLIQSVGGGGGNGGFAVAAGIAGAGAGSGAITVGLGGSGGTGGQGGRVVAAQGGDVLTEGDRAAGVVAQSIGGGGGNGGFAVSGALAGSGTGSGSIAVGLGGSGDAGGSGGAVTAAIGGDVTTMGTDSVAILAQSVGGGGGNGGFSVAGAMAGAGVGAGAVSVGLGGSGGTGATGGSVSLVSNGDVWTQGDRSSGVVAQSLGGGGGNGGFSVAAGAAGAGTGAGSVSVGLGGSGAGGGNAGNVTATSNGLILTQGDASAGFVAQSIGGGGGNGGFNVSAAVAGAGTGAGAVAVGLGGSGAGGGNGGSVTAITTGNIETQGTSSVGILAQSVGGGGGNGGFDVATTGAGAGTGAGAVSVGLGGAGAGGGNGGAVDLTVRNDVQTGGDHSAAVVAQSVGGGGGNGGFNVSAAGSGAGTGSGAVGVGIGGSAGTGGDGARVDSDVAGDMTTSGDSSTGVLVQSVGGGGGNGGMNVSGALSFAGTGSGAAAIGIGGSGGLGGSGGNVASIYSGTALTFGDSSGGVVAQSLGGGGGNGGINISGAISVGSDFSGAVGFGIGGFGGGGGGAGSADLVMSGVVQTSGNDSIGVLTQSLGGGGGNGALNVSGAVSISKGASGAVGLGVGGFGGSGADAGALASSSISGKVLTLGDRSAGVVTQSIGGGGGNGGANLTGALNLTRTSGGAAALGLGGFGGDGGNGGRVISTVTATGAGESITTVGADSIGVLAQSVGGGGGSGGLNVSGAVSLSGQSGAAVALGLGGFGGAGGDAGATSLSVTGDVNTYGNGSDGVVAQSVGGGGGSGGVNVSGSLALTKPQTSSTIFSVSAGVGGFGGGGGTAGAVDLSYGGTVRAVPGTISGNDFTPNASGSASGLVAQSIGGGGGRGGVNVSAGVAISSKPGPTQGNSNSSSYAVLVGVGGFGGTGGDAGNVSVDVAAGSKIYAHGVSSSGILAQSVGGGGGTGGLNVSGGIVSDTSLIVGVGGMGGNAGQAADVSVAAVADIYVSTNPASVVDPTDASFEAKLRSVFGDSVFNDMANSAVDGVEGLIQDKGLKNLFVDLGLFKGEEGPETEGSAGILAQSIGGGGGNGGLNVSGGLALSKDGKIPSVTFGIGGFGGDANTSGNVSVDHTGTIEVAGNWKHGIFAQSVAGGGGNGGLNISGQLNWGSSDGSGGATDLSIVAGLGGHGGTGANAGDVEVISSGNISTSGYHARGVFAQSIGGGGGTGGINVTAVGTKDSSPIAIGIGGFGASGGDAGDVRVIRGTTDLAAGQIVTNGSGSHGIEASSIGGGGGDAGINAVLGFSKTTGAGEPGGATPDRKVPANTGVDASVIPNFNAVLDQLEGKTQTGSASGEKKSVNSAVIAVGGSAGNAGQGGQVEVVHFGDVATLGEASYGVFAQSIGGGGGNAAFNMGKIFETGDAKNNKGFGLAIGGGTGTGGTGGDVSVRNTGDIDTVGAGSHGIFAQSVGGGGGNTSFNSIGQGGEGGNIGIVIGRTGGTGGSAGDIYASSDGNVITRGDGAHALFAQSIGNGGGNSGTNSVSLSTPGEGDKAGQDFKLSVGLEGGEGGTAGDVVAVADGLLATGGDDAHGIFAQSVGGGGGTAGSAGGSAGTATSYSLNIGGTGGTGGTSGTVNVDSTAEIATQGDRSVGILAQSVGGAGGTGGAVNSGPGALAIAKATVKGSETGTTVSVNIGGSGGEGMTSGDVTVISENIITTLGSSSHGIQAQSIGGGGGKGGLVENKIVNLKSNIATTATFSLGGSGGSGAVSGAVSVTNLSDIGTQGDRSAGIFAQAIGGGGGDAQHVRNIIAGAAADNSSRSALLIGGTGGTGAQGGSVTVANGASARIVTDGTESHGIFAQSIGGGGGNGSDVLSISKGDAASGAKMSQSIQLGLGGSGGTGGAGGAVDVVNEGLIVTRGDRAHGILAQSIGGGGGNGGYSITGNASLSPGSESDPTLALNMGGAGGSGNAGGNVTVSNSGEIHVSGADSYGVLAQSVGGGGGNGGVAIALSLQDIGGQASGKSYTKLALGGAGGAGADGGDVSVTHEGTIVVSGDRAYGIFAQSVGGGGGNAGFSISAPAVMVADYVTSTLLGARSGSEGKAGTVTVTSKGDILVTGTGSKAIFAQSVNGGGGNVDTFLDFASAEGEQDARANMVARAALPGDPGTGMIYAATLGGADLQGSAGEAVEQSHEGDITVTADRSVGLIVQSIGGGGGTQAIALNSTGSPSDLTVAGHLGATNTGESSGGTVIANRTGQLVSGGDFSPGGIVQSIGGGGGRFAVAASGNAGARSASFSLGAVGTSLGNHGNTVTLALNGDILTFGDNSSGQIIQSIGGGGGEVQVTGLDAARVALGASDGSSGNGGAISVVNAGYTETQGARSHGFLLQSIGGGGGLVTTDLASAALTVDLSSGNSGSGGDVTFTNSGHILAIGTESVGVLAQSIGGGGGMVDGVFRGSAGGTGQGGRINLDLTGNIMALGRNGIAVFAQSAGSQGGDDITLNLDGVIIGGGNADEEDAPAAGTGPETAAIVLDGGASNTVTLSADTFLMGLNNRVLAGGDGNDQVLSFGAVVGNIDLGTGLNGFTLAQGGELYAQDEIALGEAGLLMIEGDLFLGGQAYLHDGTFGIGRAAADFRVTNLVSQTTVVTGSAVFASTATYTPDVFFRQDLAYGGESDLIVVSADATMGGTIFPVLRILERAGPLVIVNAGGATFDSGTTVIGTPVLTYSIGLNGPTGDGSTIDLLVEADYRMSGMNGNQRRTAGHFNRILAGEGSAAMGPMFTLLATTADEAAIIDAIDRLGSEDYAATQVDALHSALTFADSVMNCDHPLGSGAGILENGCYWMRGTGRWMERDQSFESRRFETESNGFGGGVRVPLGADLQLGIAVEQESFRMTNGDRFAASGDRLAIGAALMREVGAWDMYGVLSTSNARYDSTRGIGVSGELVDGTPVVAGVAFARQRVGTANLRLGGSYRHDFEDSDIYLSPGLDFDATYLRAQGTSETGSDYALVLRDTNQWVLSLTPSLELGIDRKTASGSQIRAFARGEVSVSNTDALYVNATFPGASDLDGTFRNYSEISNLRGRLKLGVSVHNAEGTGFFNLGYQAEVGEGIEGRAASLGFGMKF</sequence>
<organism evidence="4 5">
    <name type="scientific">Frigidibacter albus</name>
    <dbReference type="NCBI Taxonomy" id="1465486"/>
    <lineage>
        <taxon>Bacteria</taxon>
        <taxon>Pseudomonadati</taxon>
        <taxon>Pseudomonadota</taxon>
        <taxon>Alphaproteobacteria</taxon>
        <taxon>Rhodobacterales</taxon>
        <taxon>Paracoccaceae</taxon>
        <taxon>Frigidibacter</taxon>
    </lineage>
</organism>
<dbReference type="OrthoDB" id="7175798at2"/>
<evidence type="ECO:0000313" key="4">
    <source>
        <dbReference type="EMBL" id="MZQ90904.1"/>
    </source>
</evidence>
<evidence type="ECO:0000313" key="5">
    <source>
        <dbReference type="Proteomes" id="UP000477083"/>
    </source>
</evidence>
<feature type="region of interest" description="Disordered" evidence="1">
    <location>
        <begin position="157"/>
        <end position="188"/>
    </location>
</feature>
<feature type="signal peptide" evidence="2">
    <location>
        <begin position="1"/>
        <end position="20"/>
    </location>
</feature>
<feature type="chain" id="PRO_5026782333" description="Autotransporter domain-containing protein" evidence="2">
    <location>
        <begin position="21"/>
        <end position="4079"/>
    </location>
</feature>
<dbReference type="Proteomes" id="UP000477083">
    <property type="component" value="Unassembled WGS sequence"/>
</dbReference>
<dbReference type="InterPro" id="IPR036709">
    <property type="entry name" value="Autotransporte_beta_dom_sf"/>
</dbReference>
<feature type="domain" description="Autotransporter" evidence="3">
    <location>
        <begin position="3790"/>
        <end position="4079"/>
    </location>
</feature>
<dbReference type="SUPFAM" id="SSF103515">
    <property type="entry name" value="Autotransporter"/>
    <property type="match status" value="1"/>
</dbReference>
<dbReference type="SMART" id="SM00869">
    <property type="entry name" value="Autotransporter"/>
    <property type="match status" value="1"/>
</dbReference>
<reference evidence="4 5" key="1">
    <citation type="submission" date="2020-01" db="EMBL/GenBank/DDBJ databases">
        <title>Frigidibacter albus SP32T (=CGMCC 1.13995T).</title>
        <authorList>
            <person name="Liao X."/>
        </authorList>
    </citation>
    <scope>NUCLEOTIDE SEQUENCE [LARGE SCALE GENOMIC DNA]</scope>
    <source>
        <strain evidence="4 5">SP32</strain>
    </source>
</reference>
<evidence type="ECO:0000256" key="1">
    <source>
        <dbReference type="SAM" id="MobiDB-lite"/>
    </source>
</evidence>
<dbReference type="PROSITE" id="PS51208">
    <property type="entry name" value="AUTOTRANSPORTER"/>
    <property type="match status" value="1"/>
</dbReference>